<protein>
    <submittedName>
        <fullName evidence="2">Uncharacterized protein</fullName>
    </submittedName>
</protein>
<dbReference type="AlphaFoldDB" id="A0A830HW19"/>
<name>A0A830HW19_9CHLO</name>
<gene>
    <name evidence="2" type="ORF">PPROV_000781400</name>
</gene>
<reference evidence="2" key="1">
    <citation type="submission" date="2020-10" db="EMBL/GenBank/DDBJ databases">
        <title>Unveiling of a novel bifunctional photoreceptor, Dualchrome1, isolated from a cosmopolitan green alga.</title>
        <authorList>
            <person name="Suzuki S."/>
            <person name="Kawachi M."/>
        </authorList>
    </citation>
    <scope>NUCLEOTIDE SEQUENCE</scope>
    <source>
        <strain evidence="2">NIES 2893</strain>
    </source>
</reference>
<organism evidence="2 3">
    <name type="scientific">Pycnococcus provasolii</name>
    <dbReference type="NCBI Taxonomy" id="41880"/>
    <lineage>
        <taxon>Eukaryota</taxon>
        <taxon>Viridiplantae</taxon>
        <taxon>Chlorophyta</taxon>
        <taxon>Pseudoscourfieldiophyceae</taxon>
        <taxon>Pseudoscourfieldiales</taxon>
        <taxon>Pycnococcaceae</taxon>
        <taxon>Pycnococcus</taxon>
    </lineage>
</organism>
<keyword evidence="3" id="KW-1185">Reference proteome</keyword>
<comment type="caution">
    <text evidence="2">The sequence shown here is derived from an EMBL/GenBank/DDBJ whole genome shotgun (WGS) entry which is preliminary data.</text>
</comment>
<evidence type="ECO:0000313" key="2">
    <source>
        <dbReference type="EMBL" id="GHP09077.1"/>
    </source>
</evidence>
<feature type="region of interest" description="Disordered" evidence="1">
    <location>
        <begin position="1"/>
        <end position="39"/>
    </location>
</feature>
<accession>A0A830HW19</accession>
<evidence type="ECO:0000313" key="3">
    <source>
        <dbReference type="Proteomes" id="UP000660262"/>
    </source>
</evidence>
<sequence>MRPRVNRRQVPLGKETAPAGKGAPHRSQEVVPGLTGHAETSSQDVIKRIITQLADEPNEDGQARRVNLPLVRATNAHELAILLLTRCKTPTAIAHALESSTSPAVLRKAIHALVDAIAAGEAHVDILLRTLGICAFAPAAAKALCDDDTAAPHVLAAVASAPVAQAVQAEARFAAVDLLATLAESTHGRAAVARVRTIPRIVASALEQAAHTPNDCPAAELASAALRVAAASLLCNDGRKAARSRGKPVLDSATLLRRVIEENSASLPPGTTALLPSVQAIRSLETDLRSLISS</sequence>
<evidence type="ECO:0000256" key="1">
    <source>
        <dbReference type="SAM" id="MobiDB-lite"/>
    </source>
</evidence>
<dbReference type="Proteomes" id="UP000660262">
    <property type="component" value="Unassembled WGS sequence"/>
</dbReference>
<proteinExistence type="predicted"/>
<dbReference type="EMBL" id="BNJQ01000023">
    <property type="protein sequence ID" value="GHP09077.1"/>
    <property type="molecule type" value="Genomic_DNA"/>
</dbReference>